<feature type="signal peptide" evidence="10">
    <location>
        <begin position="1"/>
        <end position="18"/>
    </location>
</feature>
<keyword evidence="13" id="KW-0675">Receptor</keyword>
<evidence type="ECO:0000256" key="7">
    <source>
        <dbReference type="ARBA" id="ARBA00023237"/>
    </source>
</evidence>
<keyword evidence="3 8" id="KW-1134">Transmembrane beta strand</keyword>
<evidence type="ECO:0000256" key="2">
    <source>
        <dbReference type="ARBA" id="ARBA00022448"/>
    </source>
</evidence>
<sequence>MKKLFFILTLIFTAGMTAQEIKVSGVVSDDSNSPLEGASVMVKGTQNGVSTDLEGKFSINAKTGDVLLVSYIGFETQSVTVTGSEVNVSLKTSGETLQDVVVVGSRTPGRTVTESAVPIDVINMKAITSQGPQVNINQIMNMVAPSFTSNTQTVADGTDHIDPAQLRGLGPDQVLVLINGKRRHNSSLVNINGTPGRGAVGTDLNAIPAFALEKIEVLRDGASAQYGSDAIAGVINLNVKKDTKKFDIALFGGSNFSKGANDHNGGNDGNNVQLDLNYGTNLGKEKSFINATASFQLRGNTSRANDVTGTLFNGYNAVEDRAAAAGTNINALFGNITNTPNTAQILSTIKTYAPQVSYFTPIQQTAISNASTIAEMQTALNFDATSGELDFRGLERRNFNMNVGQSSLTSAQFFLNAAYPVSKNSELYAFGGTSYRNGASAGFYRRPNQSRSYTGLYPNGFLPEIHSTINDVSAAIGIRGLIFESWNYDLSNTYGKNTFDYKIENTVNASMRENSPTEFDAGGLGFAQNTTNFDMNRKFDKLNVAFGAEYRNENYKINAGVPDSYNLYDINGAVVTGSTPANIKVTDFYGAARAGGAQVFPGFRPANASDKSRNSVALYGDLEYDITSKWMVNGAVRFENYSDFGNTTNFKLASRYKVTDNINLRGAVATGFRAPSLHQIYFNSTSTQFVGGVPFEVGTFSNDSEAAQILGIPKLKQEESLSASIGFTAKVPSVNLTLTADAYIIEIQDRVVLTDQFARPGGTPAAGSPADILNGLFDQAGATAATFFSNAIDTQSKGIDIVISQVANIGNGLKLKNDLSATFGETKRIGDIHASPILAANGQINRYYSEASRVYLQEAVPRQKINLTNTLSVKKFDFFLRNVYFGKVTDPNTVDANGDGRIEAVPVNGFAVEVEHPVWSSRVITDLSVSYNLTKNAKIVVGANNIFDIYPTLNYGPISAKRAINIITPTIAGVPQTGLDANGNVIYSATTPTVDLSNANQFVYSRNVSQFGQNGRFVFARIGYSF</sequence>
<dbReference type="Gene3D" id="2.170.130.10">
    <property type="entry name" value="TonB-dependent receptor, plug domain"/>
    <property type="match status" value="1"/>
</dbReference>
<keyword evidence="7 8" id="KW-0998">Cell outer membrane</keyword>
<dbReference type="Proteomes" id="UP000245618">
    <property type="component" value="Unassembled WGS sequence"/>
</dbReference>
<dbReference type="OrthoDB" id="9805434at2"/>
<dbReference type="PANTHER" id="PTHR47234">
    <property type="match status" value="1"/>
</dbReference>
<evidence type="ECO:0000256" key="9">
    <source>
        <dbReference type="RuleBase" id="RU003357"/>
    </source>
</evidence>
<gene>
    <name evidence="13" type="ORF">DB891_10025</name>
</gene>
<comment type="similarity">
    <text evidence="8 9">Belongs to the TonB-dependent receptor family.</text>
</comment>
<dbReference type="RefSeq" id="WP_116763106.1">
    <property type="nucleotide sequence ID" value="NZ_QCZH01000009.1"/>
</dbReference>
<comment type="caution">
    <text evidence="13">The sequence shown here is derived from an EMBL/GenBank/DDBJ whole genome shotgun (WGS) entry which is preliminary data.</text>
</comment>
<keyword evidence="2 8" id="KW-0813">Transport</keyword>
<dbReference type="InterPro" id="IPR036942">
    <property type="entry name" value="Beta-barrel_TonB_sf"/>
</dbReference>
<dbReference type="Gene3D" id="2.60.40.1120">
    <property type="entry name" value="Carboxypeptidase-like, regulatory domain"/>
    <property type="match status" value="1"/>
</dbReference>
<protein>
    <submittedName>
        <fullName evidence="13">TonB-dependent receptor</fullName>
    </submittedName>
</protein>
<dbReference type="PANTHER" id="PTHR47234:SF3">
    <property type="entry name" value="SECRETIN_TONB SHORT N-TERMINAL DOMAIN-CONTAINING PROTEIN"/>
    <property type="match status" value="1"/>
</dbReference>
<dbReference type="Pfam" id="PF13715">
    <property type="entry name" value="CarbopepD_reg_2"/>
    <property type="match status" value="1"/>
</dbReference>
<keyword evidence="14" id="KW-1185">Reference proteome</keyword>
<keyword evidence="6 8" id="KW-0472">Membrane</keyword>
<proteinExistence type="inferred from homology"/>
<accession>A0A2U1JVJ3</accession>
<dbReference type="EMBL" id="QCZH01000009">
    <property type="protein sequence ID" value="PWA08979.1"/>
    <property type="molecule type" value="Genomic_DNA"/>
</dbReference>
<evidence type="ECO:0000256" key="8">
    <source>
        <dbReference type="PROSITE-ProRule" id="PRU01360"/>
    </source>
</evidence>
<reference evidence="13 14" key="1">
    <citation type="submission" date="2018-04" db="EMBL/GenBank/DDBJ databases">
        <title>Flavobacterium sp. nov., isolated from glacier ice.</title>
        <authorList>
            <person name="Liu Q."/>
            <person name="Xin Y.-H."/>
        </authorList>
    </citation>
    <scope>NUCLEOTIDE SEQUENCE [LARGE SCALE GENOMIC DNA]</scope>
    <source>
        <strain evidence="13 14">LB2P30</strain>
    </source>
</reference>
<dbReference type="InterPro" id="IPR008969">
    <property type="entry name" value="CarboxyPept-like_regulatory"/>
</dbReference>
<evidence type="ECO:0000256" key="4">
    <source>
        <dbReference type="ARBA" id="ARBA00022692"/>
    </source>
</evidence>
<dbReference type="InterPro" id="IPR000531">
    <property type="entry name" value="Beta-barrel_TonB"/>
</dbReference>
<evidence type="ECO:0000259" key="12">
    <source>
        <dbReference type="Pfam" id="PF07715"/>
    </source>
</evidence>
<evidence type="ECO:0000256" key="5">
    <source>
        <dbReference type="ARBA" id="ARBA00023077"/>
    </source>
</evidence>
<keyword evidence="5 9" id="KW-0798">TonB box</keyword>
<dbReference type="PROSITE" id="PS52016">
    <property type="entry name" value="TONB_DEPENDENT_REC_3"/>
    <property type="match status" value="1"/>
</dbReference>
<dbReference type="InterPro" id="IPR039426">
    <property type="entry name" value="TonB-dep_rcpt-like"/>
</dbReference>
<evidence type="ECO:0000256" key="3">
    <source>
        <dbReference type="ARBA" id="ARBA00022452"/>
    </source>
</evidence>
<dbReference type="SUPFAM" id="SSF49464">
    <property type="entry name" value="Carboxypeptidase regulatory domain-like"/>
    <property type="match status" value="1"/>
</dbReference>
<dbReference type="InterPro" id="IPR037066">
    <property type="entry name" value="Plug_dom_sf"/>
</dbReference>
<feature type="chain" id="PRO_5015732274" evidence="10">
    <location>
        <begin position="19"/>
        <end position="1026"/>
    </location>
</feature>
<dbReference type="AlphaFoldDB" id="A0A2U1JVJ3"/>
<dbReference type="Pfam" id="PF07715">
    <property type="entry name" value="Plug"/>
    <property type="match status" value="1"/>
</dbReference>
<evidence type="ECO:0000256" key="6">
    <source>
        <dbReference type="ARBA" id="ARBA00023136"/>
    </source>
</evidence>
<organism evidence="13 14">
    <name type="scientific">Flavobacterium laiguense</name>
    <dbReference type="NCBI Taxonomy" id="2169409"/>
    <lineage>
        <taxon>Bacteria</taxon>
        <taxon>Pseudomonadati</taxon>
        <taxon>Bacteroidota</taxon>
        <taxon>Flavobacteriia</taxon>
        <taxon>Flavobacteriales</taxon>
        <taxon>Flavobacteriaceae</taxon>
        <taxon>Flavobacterium</taxon>
    </lineage>
</organism>
<evidence type="ECO:0000259" key="11">
    <source>
        <dbReference type="Pfam" id="PF00593"/>
    </source>
</evidence>
<dbReference type="InterPro" id="IPR012910">
    <property type="entry name" value="Plug_dom"/>
</dbReference>
<feature type="domain" description="TonB-dependent receptor plug" evidence="12">
    <location>
        <begin position="113"/>
        <end position="234"/>
    </location>
</feature>
<dbReference type="SUPFAM" id="SSF56935">
    <property type="entry name" value="Porins"/>
    <property type="match status" value="1"/>
</dbReference>
<keyword evidence="4 8" id="KW-0812">Transmembrane</keyword>
<evidence type="ECO:0000256" key="10">
    <source>
        <dbReference type="SAM" id="SignalP"/>
    </source>
</evidence>
<dbReference type="Gene3D" id="2.40.170.20">
    <property type="entry name" value="TonB-dependent receptor, beta-barrel domain"/>
    <property type="match status" value="1"/>
</dbReference>
<feature type="domain" description="TonB-dependent receptor-like beta-barrel" evidence="11">
    <location>
        <begin position="438"/>
        <end position="946"/>
    </location>
</feature>
<evidence type="ECO:0000313" key="14">
    <source>
        <dbReference type="Proteomes" id="UP000245618"/>
    </source>
</evidence>
<comment type="subcellular location">
    <subcellularLocation>
        <location evidence="1 8">Cell outer membrane</location>
        <topology evidence="1 8">Multi-pass membrane protein</topology>
    </subcellularLocation>
</comment>
<name>A0A2U1JVJ3_9FLAO</name>
<dbReference type="Pfam" id="PF00593">
    <property type="entry name" value="TonB_dep_Rec_b-barrel"/>
    <property type="match status" value="1"/>
</dbReference>
<evidence type="ECO:0000313" key="13">
    <source>
        <dbReference type="EMBL" id="PWA08979.1"/>
    </source>
</evidence>
<dbReference type="GO" id="GO:0009279">
    <property type="term" value="C:cell outer membrane"/>
    <property type="evidence" value="ECO:0007669"/>
    <property type="project" value="UniProtKB-SubCell"/>
</dbReference>
<evidence type="ECO:0000256" key="1">
    <source>
        <dbReference type="ARBA" id="ARBA00004571"/>
    </source>
</evidence>
<keyword evidence="10" id="KW-0732">Signal</keyword>